<evidence type="ECO:0000256" key="5">
    <source>
        <dbReference type="ARBA" id="ARBA00022801"/>
    </source>
</evidence>
<dbReference type="EMBL" id="CP011280">
    <property type="protein sequence ID" value="AKC95832.1"/>
    <property type="molecule type" value="Genomic_DNA"/>
</dbReference>
<dbReference type="OrthoDB" id="9804372at2"/>
<organism evidence="8 9">
    <name type="scientific">Sneathia vaginalis</name>
    <dbReference type="NCBI Taxonomy" id="187101"/>
    <lineage>
        <taxon>Bacteria</taxon>
        <taxon>Fusobacteriati</taxon>
        <taxon>Fusobacteriota</taxon>
        <taxon>Fusobacteriia</taxon>
        <taxon>Fusobacteriales</taxon>
        <taxon>Leptotrichiaceae</taxon>
        <taxon>Sneathia</taxon>
    </lineage>
</organism>
<dbReference type="SUPFAM" id="SSF50978">
    <property type="entry name" value="WD40 repeat-like"/>
    <property type="match status" value="1"/>
</dbReference>
<dbReference type="RefSeq" id="WP_046328936.1">
    <property type="nucleotide sequence ID" value="NZ_CP011280.1"/>
</dbReference>
<keyword evidence="9" id="KW-1185">Reference proteome</keyword>
<dbReference type="Pfam" id="PF03167">
    <property type="entry name" value="UDG"/>
    <property type="match status" value="1"/>
</dbReference>
<protein>
    <recommendedName>
        <fullName evidence="3">uracil-DNA glycosylase</fullName>
        <ecNumber evidence="3">3.2.2.27</ecNumber>
    </recommendedName>
</protein>
<dbReference type="Gene3D" id="3.40.470.10">
    <property type="entry name" value="Uracil-DNA glycosylase-like domain"/>
    <property type="match status" value="1"/>
</dbReference>
<feature type="domain" description="Uracil-DNA glycosylase-like" evidence="7">
    <location>
        <begin position="357"/>
        <end position="499"/>
    </location>
</feature>
<name>A0A0E3ZAD2_9FUSO</name>
<dbReference type="SUPFAM" id="SSF52141">
    <property type="entry name" value="Uracil-DNA glycosylase-like"/>
    <property type="match status" value="1"/>
</dbReference>
<dbReference type="InterPro" id="IPR015943">
    <property type="entry name" value="WD40/YVTN_repeat-like_dom_sf"/>
</dbReference>
<proteinExistence type="predicted"/>
<gene>
    <name evidence="8" type="ORF">VC03_04965</name>
</gene>
<evidence type="ECO:0000256" key="3">
    <source>
        <dbReference type="ARBA" id="ARBA00012030"/>
    </source>
</evidence>
<dbReference type="STRING" id="187101.VC03_04965"/>
<dbReference type="GO" id="GO:0097510">
    <property type="term" value="P:base-excision repair, AP site formation via deaminated base removal"/>
    <property type="evidence" value="ECO:0007669"/>
    <property type="project" value="TreeGrafter"/>
</dbReference>
<dbReference type="Gene3D" id="2.130.10.10">
    <property type="entry name" value="YVTN repeat-like/Quinoprotein amine dehydrogenase"/>
    <property type="match status" value="1"/>
</dbReference>
<dbReference type="PANTHER" id="PTHR11264:SF8">
    <property type="entry name" value="URACIL-DNA GLYCOSYLASE-LIKE DOMAIN-CONTAINING PROTEIN"/>
    <property type="match status" value="1"/>
</dbReference>
<dbReference type="PANTHER" id="PTHR11264">
    <property type="entry name" value="URACIL-DNA GLYCOSYLASE"/>
    <property type="match status" value="1"/>
</dbReference>
<evidence type="ECO:0000256" key="6">
    <source>
        <dbReference type="ARBA" id="ARBA00023204"/>
    </source>
</evidence>
<sequence length="540" mass="62482">MKLILKQYITPSLKTRDFEINPLTNTLITVGDKLTFYNKEYKEIKSFKRKINNSDNIRYIKEENQLFASSTFYITTSKNEVYKCDSSTKKIIDCIFKPTNTILSIAVSPLGKIVYIDSSSSNLCLIDTLNKTKKELELDDIYSNNYSVYIYNENVILKSRKTDENSNNIRIFTADLEEISNISSKDNNIFIKLVGINLLMTKLDGYVEIWDASTSEIYDYSHISEYKITYLENDDEWFYFGNSMGEIIVTNDRFKVVSKIKVFKSEIKKLLYIEEDTLYALSEDGEIAIILIVDDDNTSVVGKFMKMYNIHHDYTEFFTTEKVSIIENFLKKLNMNKKSYSPHDNNIFKALETSIMDKKVCILGKEPYPQPNLSTGLAFEIKTKSWGTKLVNKSLKNILRLLYYSYTKELKDVNEILADIETGKFKILPPDKLFKSWVDQGVLLLNTALTVEVGLPSSHHKFWDDICKDLIKYISIKNPNITYLLWGKDSQQFEKYILSGKKIMHNHPSNNINLENPNDFLNGKSFVSTMSTINWLGGEN</sequence>
<dbReference type="KEGG" id="sns:VC03_04965"/>
<evidence type="ECO:0000256" key="4">
    <source>
        <dbReference type="ARBA" id="ARBA00022763"/>
    </source>
</evidence>
<dbReference type="HOGENOM" id="CLU_507058_0_0_0"/>
<dbReference type="EC" id="3.2.2.27" evidence="3"/>
<dbReference type="InterPro" id="IPR036895">
    <property type="entry name" value="Uracil-DNA_glycosylase-like_sf"/>
</dbReference>
<dbReference type="AlphaFoldDB" id="A0A0E3ZAD2"/>
<dbReference type="InterPro" id="IPR036322">
    <property type="entry name" value="WD40_repeat_dom_sf"/>
</dbReference>
<keyword evidence="4" id="KW-0227">DNA damage</keyword>
<evidence type="ECO:0000313" key="8">
    <source>
        <dbReference type="EMBL" id="AKC95832.1"/>
    </source>
</evidence>
<accession>A0A0E3ZAD2</accession>
<dbReference type="InterPro" id="IPR005122">
    <property type="entry name" value="Uracil-DNA_glycosylase-like"/>
</dbReference>
<comment type="catalytic activity">
    <reaction evidence="1">
        <text>Hydrolyzes single-stranded DNA or mismatched double-stranded DNA and polynucleotides, releasing free uracil.</text>
        <dbReference type="EC" id="3.2.2.27"/>
    </reaction>
</comment>
<evidence type="ECO:0000259" key="7">
    <source>
        <dbReference type="Pfam" id="PF03167"/>
    </source>
</evidence>
<dbReference type="CDD" id="cd10027">
    <property type="entry name" value="UDG-F1-like"/>
    <property type="match status" value="1"/>
</dbReference>
<evidence type="ECO:0000256" key="2">
    <source>
        <dbReference type="ARBA" id="ARBA00002631"/>
    </source>
</evidence>
<dbReference type="InterPro" id="IPR002043">
    <property type="entry name" value="UDG_fam1"/>
</dbReference>
<keyword evidence="6" id="KW-0234">DNA repair</keyword>
<evidence type="ECO:0000256" key="1">
    <source>
        <dbReference type="ARBA" id="ARBA00001400"/>
    </source>
</evidence>
<keyword evidence="5" id="KW-0378">Hydrolase</keyword>
<dbReference type="Proteomes" id="UP000033103">
    <property type="component" value="Chromosome"/>
</dbReference>
<evidence type="ECO:0000313" key="9">
    <source>
        <dbReference type="Proteomes" id="UP000033103"/>
    </source>
</evidence>
<dbReference type="PATRIC" id="fig|1069640.6.peg.981"/>
<dbReference type="GO" id="GO:0004844">
    <property type="term" value="F:uracil DNA N-glycosylase activity"/>
    <property type="evidence" value="ECO:0007669"/>
    <property type="project" value="UniProtKB-EC"/>
</dbReference>
<comment type="function">
    <text evidence="2">Excises uracil residues from the DNA which can arise as a result of misincorporation of dUMP residues by DNA polymerase or due to deamination of cytosine.</text>
</comment>
<reference evidence="8 9" key="1">
    <citation type="journal article" date="2012" name="BMC Genomics">
        <title>Genomic sequence analysis and characterization of Sneathia amnii sp. nov.</title>
        <authorList>
            <consortium name="Vaginal Microbiome Consortium (additional members)"/>
            <person name="Harwich M.D.Jr."/>
            <person name="Serrano M.G."/>
            <person name="Fettweis J.M."/>
            <person name="Alves J.M."/>
            <person name="Reimers M.A."/>
            <person name="Buck G.A."/>
            <person name="Jefferson K.K."/>
        </authorList>
    </citation>
    <scope>NUCLEOTIDE SEQUENCE [LARGE SCALE GENOMIC DNA]</scope>
    <source>
        <strain evidence="8 9">SN35</strain>
    </source>
</reference>